<proteinExistence type="predicted"/>
<gene>
    <name evidence="1" type="ORF">BLNAU_7391</name>
</gene>
<accession>A0ABQ9Y1W6</accession>
<organism evidence="1 2">
    <name type="scientific">Blattamonas nauphoetae</name>
    <dbReference type="NCBI Taxonomy" id="2049346"/>
    <lineage>
        <taxon>Eukaryota</taxon>
        <taxon>Metamonada</taxon>
        <taxon>Preaxostyla</taxon>
        <taxon>Oxymonadida</taxon>
        <taxon>Blattamonas</taxon>
    </lineage>
</organism>
<comment type="caution">
    <text evidence="1">The sequence shown here is derived from an EMBL/GenBank/DDBJ whole genome shotgun (WGS) entry which is preliminary data.</text>
</comment>
<evidence type="ECO:0000313" key="1">
    <source>
        <dbReference type="EMBL" id="KAK2957736.1"/>
    </source>
</evidence>
<keyword evidence="2" id="KW-1185">Reference proteome</keyword>
<evidence type="ECO:0000313" key="2">
    <source>
        <dbReference type="Proteomes" id="UP001281761"/>
    </source>
</evidence>
<sequence length="77" mass="8569">MTLLRDAHEWINEIPTVPIYHLANPQPRERALEESAGKEDPVELDSILGLYADCISGHIMILELNVKGVGLIYDDGV</sequence>
<name>A0ABQ9Y1W6_9EUKA</name>
<protein>
    <submittedName>
        <fullName evidence="1">Uncharacterized protein</fullName>
    </submittedName>
</protein>
<reference evidence="1 2" key="1">
    <citation type="journal article" date="2022" name="bioRxiv">
        <title>Genomics of Preaxostyla Flagellates Illuminates Evolutionary Transitions and the Path Towards Mitochondrial Loss.</title>
        <authorList>
            <person name="Novak L.V.F."/>
            <person name="Treitli S.C."/>
            <person name="Pyrih J."/>
            <person name="Halakuc P."/>
            <person name="Pipaliya S.V."/>
            <person name="Vacek V."/>
            <person name="Brzon O."/>
            <person name="Soukal P."/>
            <person name="Eme L."/>
            <person name="Dacks J.B."/>
            <person name="Karnkowska A."/>
            <person name="Elias M."/>
            <person name="Hampl V."/>
        </authorList>
    </citation>
    <scope>NUCLEOTIDE SEQUENCE [LARGE SCALE GENOMIC DNA]</scope>
    <source>
        <strain evidence="1">NAU3</strain>
        <tissue evidence="1">Gut</tissue>
    </source>
</reference>
<dbReference type="Proteomes" id="UP001281761">
    <property type="component" value="Unassembled WGS sequence"/>
</dbReference>
<dbReference type="EMBL" id="JARBJD010000044">
    <property type="protein sequence ID" value="KAK2957736.1"/>
    <property type="molecule type" value="Genomic_DNA"/>
</dbReference>